<keyword evidence="1 3" id="KW-0808">Transferase</keyword>
<dbReference type="Gene3D" id="3.40.50.150">
    <property type="entry name" value="Vaccinia Virus protein VP39"/>
    <property type="match status" value="1"/>
</dbReference>
<dbReference type="PANTHER" id="PTHR44068:SF1">
    <property type="entry name" value="HYPOTHETICAL LOC100005854"/>
    <property type="match status" value="1"/>
</dbReference>
<keyword evidence="3" id="KW-0489">Methyltransferase</keyword>
<evidence type="ECO:0000259" key="2">
    <source>
        <dbReference type="Pfam" id="PF08241"/>
    </source>
</evidence>
<dbReference type="SUPFAM" id="SSF53335">
    <property type="entry name" value="S-adenosyl-L-methionine-dependent methyltransferases"/>
    <property type="match status" value="1"/>
</dbReference>
<dbReference type="PANTHER" id="PTHR44068">
    <property type="entry name" value="ZGC:194242"/>
    <property type="match status" value="1"/>
</dbReference>
<gene>
    <name evidence="3" type="primary">COQ5_1</name>
    <name evidence="3" type="ORF">FKKJMMIK_00031</name>
</gene>
<evidence type="ECO:0000313" key="3">
    <source>
        <dbReference type="EMBL" id="QNO57433.1"/>
    </source>
</evidence>
<organism evidence="3">
    <name type="scientific">Candidatus Methanophaga sp. ANME-1 ERB7</name>
    <dbReference type="NCBI Taxonomy" id="2759913"/>
    <lineage>
        <taxon>Archaea</taxon>
        <taxon>Methanobacteriati</taxon>
        <taxon>Methanobacteriota</taxon>
        <taxon>Stenosarchaea group</taxon>
        <taxon>Methanomicrobia</taxon>
        <taxon>Candidatus Methanophagales</taxon>
        <taxon>Candidatus Methanophagaceae</taxon>
        <taxon>Candidatus Methanophaga</taxon>
    </lineage>
</organism>
<dbReference type="InterPro" id="IPR013216">
    <property type="entry name" value="Methyltransf_11"/>
</dbReference>
<accession>A0A7G9ZAZ9</accession>
<dbReference type="Pfam" id="PF08241">
    <property type="entry name" value="Methyltransf_11"/>
    <property type="match status" value="1"/>
</dbReference>
<name>A0A7G9ZAZ9_9EURY</name>
<evidence type="ECO:0000256" key="1">
    <source>
        <dbReference type="ARBA" id="ARBA00022679"/>
    </source>
</evidence>
<dbReference type="InterPro" id="IPR029063">
    <property type="entry name" value="SAM-dependent_MTases_sf"/>
</dbReference>
<feature type="domain" description="Methyltransferase type 11" evidence="2">
    <location>
        <begin position="53"/>
        <end position="151"/>
    </location>
</feature>
<dbReference type="CDD" id="cd02440">
    <property type="entry name" value="AdoMet_MTases"/>
    <property type="match status" value="1"/>
</dbReference>
<protein>
    <submittedName>
        <fullName evidence="3">2-methoxy-6-polyprenyl-1,4-benzoquinol methylase, mitochondrial</fullName>
        <ecNumber evidence="3">2.1.1.163</ecNumber>
    </submittedName>
</protein>
<dbReference type="GO" id="GO:0032259">
    <property type="term" value="P:methylation"/>
    <property type="evidence" value="ECO:0007669"/>
    <property type="project" value="UniProtKB-KW"/>
</dbReference>
<dbReference type="GO" id="GO:0043770">
    <property type="term" value="F:demethylmenaquinone methyltransferase activity"/>
    <property type="evidence" value="ECO:0007669"/>
    <property type="project" value="UniProtKB-EC"/>
</dbReference>
<dbReference type="InterPro" id="IPR050447">
    <property type="entry name" value="Erg6_SMT_methyltransf"/>
</dbReference>
<dbReference type="EMBL" id="MT631688">
    <property type="protein sequence ID" value="QNO57433.1"/>
    <property type="molecule type" value="Genomic_DNA"/>
</dbReference>
<dbReference type="GO" id="GO:0016126">
    <property type="term" value="P:sterol biosynthetic process"/>
    <property type="evidence" value="ECO:0007669"/>
    <property type="project" value="TreeGrafter"/>
</dbReference>
<dbReference type="AlphaFoldDB" id="A0A7G9ZAZ9"/>
<reference evidence="3" key="1">
    <citation type="submission" date="2020-06" db="EMBL/GenBank/DDBJ databases">
        <title>Unique genomic features of the anaerobic methanotrophic archaea.</title>
        <authorList>
            <person name="Chadwick G.L."/>
            <person name="Skennerton C.T."/>
            <person name="Laso-Perez R."/>
            <person name="Leu A.O."/>
            <person name="Speth D.R."/>
            <person name="Yu H."/>
            <person name="Morgan-Lang C."/>
            <person name="Hatzenpichler R."/>
            <person name="Goudeau D."/>
            <person name="Malmstrom R."/>
            <person name="Brazelton W.J."/>
            <person name="Woyke T."/>
            <person name="Hallam S.J."/>
            <person name="Tyson G.W."/>
            <person name="Wegener G."/>
            <person name="Boetius A."/>
            <person name="Orphan V."/>
        </authorList>
    </citation>
    <scope>NUCLEOTIDE SEQUENCE</scope>
</reference>
<dbReference type="GO" id="GO:0003838">
    <property type="term" value="F:sterol 24-C-methyltransferase activity"/>
    <property type="evidence" value="ECO:0007669"/>
    <property type="project" value="TreeGrafter"/>
</dbReference>
<proteinExistence type="predicted"/>
<dbReference type="EC" id="2.1.1.163" evidence="3"/>
<sequence>MGLTENIMEKMVKQCRKPTGIFGRLMARGMNYGHKVTGWGLNHVSVNKDHVILDVGCGGGKTVNTLAKMAAEGKVYGIDYSEDSVAVASKINKRYIDTGKVEIFHASVESLPFPDDFFDLVTAVETYYFWPDLIDNLMELRRVLKEGGSVVLISEVYRHERFEKRNANWARLGDFTYHLPEEFREFLGDAGYSSITVDVLEDKNWIVACGVKD</sequence>